<dbReference type="RefSeq" id="YP_009111196.1">
    <property type="nucleotide sequence ID" value="NC_025830.1"/>
</dbReference>
<dbReference type="EMBL" id="KM190144">
    <property type="protein sequence ID" value="AII27665.1"/>
    <property type="molecule type" value="Genomic_DNA"/>
</dbReference>
<protein>
    <submittedName>
        <fullName evidence="1">Uncharacterized protein</fullName>
    </submittedName>
</protein>
<proteinExistence type="predicted"/>
<dbReference type="KEGG" id="vg:22475463"/>
<organism evidence="1 2">
    <name type="scientific">Escherichia phage Av-05</name>
    <dbReference type="NCBI Taxonomy" id="1527519"/>
    <lineage>
        <taxon>Viruses</taxon>
        <taxon>Duplodnaviria</taxon>
        <taxon>Heunggongvirae</taxon>
        <taxon>Uroviricota</taxon>
        <taxon>Caudoviricetes</taxon>
        <taxon>Vequintavirinae</taxon>
        <taxon>Avunavirus</taxon>
        <taxon>Avunavirus Av05</taxon>
    </lineage>
</organism>
<reference evidence="1 2" key="1">
    <citation type="journal article" date="2015" name="Genome Announc.">
        <title>Genomic Analysis of Broad-Host-Range Enterobacteriophage Av-05.</title>
        <authorList>
            <person name="Amarillas L."/>
            <person name="Lopez-Cuevas O."/>
            <person name="Leon-Felix J."/>
            <person name="Castro-Del Campo N."/>
            <person name="Gerba C.P."/>
            <person name="Chaidez C."/>
        </authorList>
    </citation>
    <scope>NUCLEOTIDE SEQUENCE [LARGE SCALE GENOMIC DNA]</scope>
</reference>
<name>A0A076G6Q8_9CAUD</name>
<evidence type="ECO:0000313" key="2">
    <source>
        <dbReference type="Proteomes" id="UP000028961"/>
    </source>
</evidence>
<gene>
    <name evidence="1" type="ORF">Av05_00122</name>
</gene>
<accession>A0A076G6Q8</accession>
<keyword evidence="2" id="KW-1185">Reference proteome</keyword>
<dbReference type="Proteomes" id="UP000028961">
    <property type="component" value="Segment"/>
</dbReference>
<sequence>MIKEQPENDTQKSRFQQWLEQQHDQIDVDCGCVSIETFMYWLQVAYEAGGDLDEQWLSTCHLGNG</sequence>
<dbReference type="GeneID" id="22475463"/>
<evidence type="ECO:0000313" key="1">
    <source>
        <dbReference type="EMBL" id="AII27665.1"/>
    </source>
</evidence>
<dbReference type="OrthoDB" id="21071at10239"/>